<sequence length="152" mass="18192">MMEVPDLVANKDVYMMLLQRKIQNAKTPEEREQFEKQKFELHQGRELVVQSMQQIVEKCTDSNQDFHEVLHGKSKAYSTKEYKEVAEHYKEKCFDWHDKKYQTGLDHLYLFANLLDKKVTVERIKSAIEEVGTDMRAKMEKKENEEENEMEQ</sequence>
<reference evidence="1" key="1">
    <citation type="submission" date="2023-08" db="EMBL/GenBank/DDBJ databases">
        <title>Pelteobagrus vachellii genome.</title>
        <authorList>
            <person name="Liu H."/>
        </authorList>
    </citation>
    <scope>NUCLEOTIDE SEQUENCE</scope>
    <source>
        <strain evidence="1">PRFRI_2022a</strain>
        <tissue evidence="1">Muscle</tissue>
    </source>
</reference>
<dbReference type="Proteomes" id="UP001187315">
    <property type="component" value="Unassembled WGS sequence"/>
</dbReference>
<name>A0AA88M0H0_TACVA</name>
<gene>
    <name evidence="1" type="ORF">Q7C36_018124</name>
</gene>
<dbReference type="AlphaFoldDB" id="A0AA88M0H0"/>
<dbReference type="EMBL" id="JAVHJS010000019">
    <property type="protein sequence ID" value="KAK2827198.1"/>
    <property type="molecule type" value="Genomic_DNA"/>
</dbReference>
<evidence type="ECO:0000313" key="2">
    <source>
        <dbReference type="Proteomes" id="UP001187315"/>
    </source>
</evidence>
<proteinExistence type="predicted"/>
<dbReference type="InterPro" id="IPR048501">
    <property type="entry name" value="Legum_prodom"/>
</dbReference>
<accession>A0AA88M0H0</accession>
<dbReference type="CDD" id="cd21115">
    <property type="entry name" value="legumain_C"/>
    <property type="match status" value="1"/>
</dbReference>
<organism evidence="1 2">
    <name type="scientific">Tachysurus vachellii</name>
    <name type="common">Darkbarbel catfish</name>
    <name type="synonym">Pelteobagrus vachellii</name>
    <dbReference type="NCBI Taxonomy" id="175792"/>
    <lineage>
        <taxon>Eukaryota</taxon>
        <taxon>Metazoa</taxon>
        <taxon>Chordata</taxon>
        <taxon>Craniata</taxon>
        <taxon>Vertebrata</taxon>
        <taxon>Euteleostomi</taxon>
        <taxon>Actinopterygii</taxon>
        <taxon>Neopterygii</taxon>
        <taxon>Teleostei</taxon>
        <taxon>Ostariophysi</taxon>
        <taxon>Siluriformes</taxon>
        <taxon>Bagridae</taxon>
        <taxon>Tachysurus</taxon>
    </lineage>
</organism>
<dbReference type="Gene3D" id="1.10.132.130">
    <property type="match status" value="1"/>
</dbReference>
<dbReference type="InterPro" id="IPR046427">
    <property type="entry name" value="Legumain_prodom_sf"/>
</dbReference>
<comment type="caution">
    <text evidence="1">The sequence shown here is derived from an EMBL/GenBank/DDBJ whole genome shotgun (WGS) entry which is preliminary data.</text>
</comment>
<keyword evidence="2" id="KW-1185">Reference proteome</keyword>
<protein>
    <submittedName>
        <fullName evidence="1">Uncharacterized protein</fullName>
    </submittedName>
</protein>
<evidence type="ECO:0000313" key="1">
    <source>
        <dbReference type="EMBL" id="KAK2827198.1"/>
    </source>
</evidence>